<dbReference type="Proteomes" id="UP000076580">
    <property type="component" value="Chromosome 03"/>
</dbReference>
<evidence type="ECO:0000313" key="3">
    <source>
        <dbReference type="Proteomes" id="UP000076580"/>
    </source>
</evidence>
<evidence type="ECO:0000313" key="2">
    <source>
        <dbReference type="EMBL" id="KYK56032.1"/>
    </source>
</evidence>
<sequence>MDRTLRARGRGRRQNTHEHEDVGEHDEWTTGPEHRSALSSLALGGEEEVDPAKDFGRGIKWDGIGMGWEVGW</sequence>
<comment type="caution">
    <text evidence="2">The sequence shown here is derived from an EMBL/GenBank/DDBJ whole genome shotgun (WGS) entry which is preliminary data.</text>
</comment>
<name>A0A151GG34_DRECN</name>
<evidence type="ECO:0000256" key="1">
    <source>
        <dbReference type="SAM" id="MobiDB-lite"/>
    </source>
</evidence>
<keyword evidence="3" id="KW-1185">Reference proteome</keyword>
<dbReference type="AlphaFoldDB" id="A0A151GG34"/>
<reference evidence="2 3" key="1">
    <citation type="journal article" date="2016" name="Sci. Rep.">
        <title>Insights into Adaptations to a Near-Obligate Nematode Endoparasitic Lifestyle from the Finished Genome of Drechmeria coniospora.</title>
        <authorList>
            <person name="Zhang L."/>
            <person name="Zhou Z."/>
            <person name="Guo Q."/>
            <person name="Fokkens L."/>
            <person name="Miskei M."/>
            <person name="Pocsi I."/>
            <person name="Zhang W."/>
            <person name="Chen M."/>
            <person name="Wang L."/>
            <person name="Sun Y."/>
            <person name="Donzelli B.G."/>
            <person name="Gibson D.M."/>
            <person name="Nelson D.R."/>
            <person name="Luo J.G."/>
            <person name="Rep M."/>
            <person name="Liu H."/>
            <person name="Yang S."/>
            <person name="Wang J."/>
            <person name="Krasnoff S.B."/>
            <person name="Xu Y."/>
            <person name="Molnar I."/>
            <person name="Lin M."/>
        </authorList>
    </citation>
    <scope>NUCLEOTIDE SEQUENCE [LARGE SCALE GENOMIC DNA]</scope>
    <source>
        <strain evidence="2 3">ARSEF 6962</strain>
    </source>
</reference>
<proteinExistence type="predicted"/>
<organism evidence="2 3">
    <name type="scientific">Drechmeria coniospora</name>
    <name type="common">Nematophagous fungus</name>
    <name type="synonym">Meria coniospora</name>
    <dbReference type="NCBI Taxonomy" id="98403"/>
    <lineage>
        <taxon>Eukaryota</taxon>
        <taxon>Fungi</taxon>
        <taxon>Dikarya</taxon>
        <taxon>Ascomycota</taxon>
        <taxon>Pezizomycotina</taxon>
        <taxon>Sordariomycetes</taxon>
        <taxon>Hypocreomycetidae</taxon>
        <taxon>Hypocreales</taxon>
        <taxon>Ophiocordycipitaceae</taxon>
        <taxon>Drechmeria</taxon>
    </lineage>
</organism>
<accession>A0A151GG34</accession>
<feature type="region of interest" description="Disordered" evidence="1">
    <location>
        <begin position="1"/>
        <end position="57"/>
    </location>
</feature>
<dbReference type="RefSeq" id="XP_040655384.1">
    <property type="nucleotide sequence ID" value="XM_040805280.1"/>
</dbReference>
<dbReference type="EMBL" id="LAYC01000003">
    <property type="protein sequence ID" value="KYK56032.1"/>
    <property type="molecule type" value="Genomic_DNA"/>
</dbReference>
<dbReference type="GeneID" id="63720641"/>
<feature type="compositionally biased region" description="Basic residues" evidence="1">
    <location>
        <begin position="1"/>
        <end position="14"/>
    </location>
</feature>
<protein>
    <submittedName>
        <fullName evidence="2">Uncharacterized protein</fullName>
    </submittedName>
</protein>
<feature type="compositionally biased region" description="Basic and acidic residues" evidence="1">
    <location>
        <begin position="15"/>
        <end position="36"/>
    </location>
</feature>
<dbReference type="InParanoid" id="A0A151GG34"/>
<gene>
    <name evidence="2" type="ORF">DCS_07998</name>
</gene>